<dbReference type="EMBL" id="FXUO01000006">
    <property type="protein sequence ID" value="SMP94708.1"/>
    <property type="molecule type" value="Genomic_DNA"/>
</dbReference>
<sequence length="123" mass="14633">MYYRNKTDITADQGVEIDAGSLWILDEETFILTLVDEDQHITVKHSVEVFEFALKKYFIKLDHLPDIMKFGMIIKQDLTSWNASWSNKDRQFLDFEFHSFLDFEKIKELLVKAELKVNTLRQL</sequence>
<evidence type="ECO:0000313" key="1">
    <source>
        <dbReference type="EMBL" id="SMP94708.1"/>
    </source>
</evidence>
<name>A0ABY1R5K5_9FLAO</name>
<dbReference type="Proteomes" id="UP001158050">
    <property type="component" value="Unassembled WGS sequence"/>
</dbReference>
<keyword evidence="2" id="KW-1185">Reference proteome</keyword>
<organism evidence="1 2">
    <name type="scientific">Epilithonimonas pallida</name>
    <dbReference type="NCBI Taxonomy" id="373671"/>
    <lineage>
        <taxon>Bacteria</taxon>
        <taxon>Pseudomonadati</taxon>
        <taxon>Bacteroidota</taxon>
        <taxon>Flavobacteriia</taxon>
        <taxon>Flavobacteriales</taxon>
        <taxon>Weeksellaceae</taxon>
        <taxon>Chryseobacterium group</taxon>
        <taxon>Epilithonimonas</taxon>
    </lineage>
</organism>
<protein>
    <submittedName>
        <fullName evidence="1">Uncharacterized protein</fullName>
    </submittedName>
</protein>
<evidence type="ECO:0000313" key="2">
    <source>
        <dbReference type="Proteomes" id="UP001158050"/>
    </source>
</evidence>
<comment type="caution">
    <text evidence="1">The sequence shown here is derived from an EMBL/GenBank/DDBJ whole genome shotgun (WGS) entry which is preliminary data.</text>
</comment>
<gene>
    <name evidence="1" type="ORF">SAMN05421679_106107</name>
</gene>
<reference evidence="1 2" key="1">
    <citation type="submission" date="2017-05" db="EMBL/GenBank/DDBJ databases">
        <authorList>
            <person name="Varghese N."/>
            <person name="Submissions S."/>
        </authorList>
    </citation>
    <scope>NUCLEOTIDE SEQUENCE [LARGE SCALE GENOMIC DNA]</scope>
    <source>
        <strain evidence="1 2">DSM 18015</strain>
    </source>
</reference>
<dbReference type="RefSeq" id="WP_283417293.1">
    <property type="nucleotide sequence ID" value="NZ_FXUO01000006.1"/>
</dbReference>
<accession>A0ABY1R5K5</accession>
<proteinExistence type="predicted"/>